<dbReference type="InterPro" id="IPR005311">
    <property type="entry name" value="PBP_dimer"/>
</dbReference>
<dbReference type="GO" id="GO:0071555">
    <property type="term" value="P:cell wall organization"/>
    <property type="evidence" value="ECO:0007669"/>
    <property type="project" value="UniProtKB-KW"/>
</dbReference>
<keyword evidence="6" id="KW-0573">Peptidoglycan synthesis</keyword>
<reference evidence="12 13" key="2">
    <citation type="submission" date="2018-02" db="EMBL/GenBank/DDBJ databases">
        <title>Whole genome sequencing analysis of Streptococcus pluranimalium isolated from cattle infected mastitis in China.</title>
        <authorList>
            <person name="Zhang J.-R."/>
            <person name="Hu G.-Z."/>
        </authorList>
    </citation>
    <scope>NUCLEOTIDE SEQUENCE [LARGE SCALE GENOMIC DNA]</scope>
    <source>
        <strain evidence="12 13">TH11417</strain>
    </source>
</reference>
<keyword evidence="3" id="KW-1003">Cell membrane</keyword>
<dbReference type="InterPro" id="IPR012338">
    <property type="entry name" value="Beta-lactam/transpept-like"/>
</dbReference>
<dbReference type="InterPro" id="IPR001460">
    <property type="entry name" value="PCN-bd_Tpept"/>
</dbReference>
<evidence type="ECO:0000256" key="8">
    <source>
        <dbReference type="ARBA" id="ARBA00023136"/>
    </source>
</evidence>
<dbReference type="AlphaFoldDB" id="A0A2L0D549"/>
<dbReference type="InterPro" id="IPR050515">
    <property type="entry name" value="Beta-lactam/transpept"/>
</dbReference>
<accession>A0A2L0D549</accession>
<dbReference type="InterPro" id="IPR036138">
    <property type="entry name" value="PBP_dimer_sf"/>
</dbReference>
<dbReference type="GO" id="GO:0008360">
    <property type="term" value="P:regulation of cell shape"/>
    <property type="evidence" value="ECO:0007669"/>
    <property type="project" value="UniProtKB-KW"/>
</dbReference>
<dbReference type="Pfam" id="PF03717">
    <property type="entry name" value="PBP_dimer"/>
    <property type="match status" value="1"/>
</dbReference>
<evidence type="ECO:0000313" key="13">
    <source>
        <dbReference type="Proteomes" id="UP000238956"/>
    </source>
</evidence>
<name>A0A2L0D549_9STRE</name>
<dbReference type="Gene3D" id="1.10.10.1230">
    <property type="entry name" value="Penicillin-binding protein, N-terminal non-catalytic domain, head sub-domain"/>
    <property type="match status" value="1"/>
</dbReference>
<protein>
    <submittedName>
        <fullName evidence="12">Penicillin-binding protein</fullName>
    </submittedName>
</protein>
<keyword evidence="4" id="KW-0812">Transmembrane</keyword>
<gene>
    <name evidence="12" type="ORF">C0J00_07425</name>
</gene>
<dbReference type="PANTHER" id="PTHR30627">
    <property type="entry name" value="PEPTIDOGLYCAN D,D-TRANSPEPTIDASE"/>
    <property type="match status" value="1"/>
</dbReference>
<reference evidence="12 13" key="1">
    <citation type="submission" date="2017-12" db="EMBL/GenBank/DDBJ databases">
        <authorList>
            <person name="Hurst M.R.H."/>
        </authorList>
    </citation>
    <scope>NUCLEOTIDE SEQUENCE [LARGE SCALE GENOMIC DNA]</scope>
    <source>
        <strain evidence="12 13">TH11417</strain>
    </source>
</reference>
<dbReference type="Proteomes" id="UP000238956">
    <property type="component" value="Chromosome"/>
</dbReference>
<dbReference type="GO" id="GO:0005886">
    <property type="term" value="C:plasma membrane"/>
    <property type="evidence" value="ECO:0007669"/>
    <property type="project" value="UniProtKB-SubCell"/>
</dbReference>
<comment type="similarity">
    <text evidence="2">Belongs to the transpeptidase family.</text>
</comment>
<keyword evidence="9" id="KW-0961">Cell wall biogenesis/degradation</keyword>
<evidence type="ECO:0000256" key="1">
    <source>
        <dbReference type="ARBA" id="ARBA00004162"/>
    </source>
</evidence>
<keyword evidence="5" id="KW-0133">Cell shape</keyword>
<feature type="domain" description="Penicillin-binding protein dimerisation" evidence="11">
    <location>
        <begin position="44"/>
        <end position="283"/>
    </location>
</feature>
<evidence type="ECO:0000256" key="4">
    <source>
        <dbReference type="ARBA" id="ARBA00022692"/>
    </source>
</evidence>
<proteinExistence type="inferred from homology"/>
<dbReference type="EMBL" id="CP025536">
    <property type="protein sequence ID" value="AUW96958.1"/>
    <property type="molecule type" value="Genomic_DNA"/>
</dbReference>
<evidence type="ECO:0000259" key="10">
    <source>
        <dbReference type="Pfam" id="PF00905"/>
    </source>
</evidence>
<dbReference type="SUPFAM" id="SSF56519">
    <property type="entry name" value="Penicillin binding protein dimerisation domain"/>
    <property type="match status" value="1"/>
</dbReference>
<evidence type="ECO:0000256" key="6">
    <source>
        <dbReference type="ARBA" id="ARBA00022984"/>
    </source>
</evidence>
<dbReference type="GO" id="GO:0071972">
    <property type="term" value="F:peptidoglycan L,D-transpeptidase activity"/>
    <property type="evidence" value="ECO:0007669"/>
    <property type="project" value="TreeGrafter"/>
</dbReference>
<organism evidence="12 13">
    <name type="scientific">Streptococcus pluranimalium</name>
    <dbReference type="NCBI Taxonomy" id="82348"/>
    <lineage>
        <taxon>Bacteria</taxon>
        <taxon>Bacillati</taxon>
        <taxon>Bacillota</taxon>
        <taxon>Bacilli</taxon>
        <taxon>Lactobacillales</taxon>
        <taxon>Streptococcaceae</taxon>
        <taxon>Streptococcus</taxon>
    </lineage>
</organism>
<dbReference type="GO" id="GO:0008658">
    <property type="term" value="F:penicillin binding"/>
    <property type="evidence" value="ECO:0007669"/>
    <property type="project" value="InterPro"/>
</dbReference>
<evidence type="ECO:0000256" key="2">
    <source>
        <dbReference type="ARBA" id="ARBA00007171"/>
    </source>
</evidence>
<dbReference type="Pfam" id="PF00905">
    <property type="entry name" value="Transpeptidase"/>
    <property type="match status" value="1"/>
</dbReference>
<evidence type="ECO:0000259" key="11">
    <source>
        <dbReference type="Pfam" id="PF03717"/>
    </source>
</evidence>
<evidence type="ECO:0000256" key="3">
    <source>
        <dbReference type="ARBA" id="ARBA00022475"/>
    </source>
</evidence>
<feature type="domain" description="Penicillin-binding protein transpeptidase" evidence="10">
    <location>
        <begin position="330"/>
        <end position="656"/>
    </location>
</feature>
<keyword evidence="7" id="KW-1133">Transmembrane helix</keyword>
<evidence type="ECO:0000256" key="5">
    <source>
        <dbReference type="ARBA" id="ARBA00022960"/>
    </source>
</evidence>
<comment type="subcellular location">
    <subcellularLocation>
        <location evidence="1">Cell membrane</location>
        <topology evidence="1">Single-pass membrane protein</topology>
    </subcellularLocation>
</comment>
<dbReference type="KEGG" id="splr:C0J00_07425"/>
<dbReference type="SUPFAM" id="SSF56601">
    <property type="entry name" value="beta-lactamase/transpeptidase-like"/>
    <property type="match status" value="1"/>
</dbReference>
<keyword evidence="13" id="KW-1185">Reference proteome</keyword>
<evidence type="ECO:0000256" key="9">
    <source>
        <dbReference type="ARBA" id="ARBA00023316"/>
    </source>
</evidence>
<evidence type="ECO:0000313" key="12">
    <source>
        <dbReference type="EMBL" id="AUW96958.1"/>
    </source>
</evidence>
<sequence>MIFLTVVVLFTILVIRLANMQLINEDFYVQKIRATTTYTVSTATERGQIYDVKGRLLAKNKSQKILTFTRSNTMTAEYLKDMANQLAQIVTLTETKVSKRDKIDYYLATKEHFDKVVDSLAHDEKYDKFNNSLSSWEIYQNAVAAVSDQAIDFDEETLKKVAIFSQMNGTATFDTSRLIVGDLTEQQQQTLSDNAATLLGITVTDGWDREDSTSGLAPLLGRISSEKMGLPTEDAAAYLKKGYSMNDRVGISYLEKQYESVLQGKHQSKTITVNKNGKVIDEQITSKGSRGDNIKLTIDSDFQEEVESILRRYYEPEVASGSASYSDGIYAVAMNPQTGAILSMAGLSHQKDSGKIETNALGTINEVFTPGSIVKGATLTAGWQNGVLAGNETLIDMPIVFAGDSTSIKSWFTNGSMPITATQALEYSSNTYMVQLALRMMGQNYTYNMPLTEAGYKETMEKLRKANAEYGMGTSTGIDLPNVPEGFTPRNYTVSNTLTEAFGQFDNYNTLQLAQYAATVSNNGNRMAAHLVEGIYGARDDNNLGELIKGADIKSLNQVNITPDQMAIIRQGFYDVVNSNSSLATGSDMRGRHTVISGKTGTAETFTKDNNGLTISTVNLNLVAYDQDNQIAVGIMYPNSSNYLSKIHQYIARDIIDLYVSQYAQ</sequence>
<evidence type="ECO:0000256" key="7">
    <source>
        <dbReference type="ARBA" id="ARBA00022989"/>
    </source>
</evidence>
<dbReference type="GO" id="GO:0009252">
    <property type="term" value="P:peptidoglycan biosynthetic process"/>
    <property type="evidence" value="ECO:0007669"/>
    <property type="project" value="UniProtKB-KW"/>
</dbReference>
<dbReference type="PANTHER" id="PTHR30627:SF2">
    <property type="entry name" value="PEPTIDOGLYCAN D,D-TRANSPEPTIDASE MRDA"/>
    <property type="match status" value="1"/>
</dbReference>
<dbReference type="OrthoDB" id="9770103at2"/>
<dbReference type="Gene3D" id="3.90.1310.10">
    <property type="entry name" value="Penicillin-binding protein 2a (Domain 2)"/>
    <property type="match status" value="1"/>
</dbReference>
<keyword evidence="8" id="KW-0472">Membrane</keyword>
<dbReference type="Gene3D" id="3.40.710.10">
    <property type="entry name" value="DD-peptidase/beta-lactamase superfamily"/>
    <property type="match status" value="1"/>
</dbReference>